<dbReference type="GO" id="GO:0009825">
    <property type="term" value="P:multidimensional cell growth"/>
    <property type="evidence" value="ECO:0007669"/>
    <property type="project" value="EnsemblPlants"/>
</dbReference>
<dbReference type="GO" id="GO:0009793">
    <property type="term" value="P:embryo development ending in seed dormancy"/>
    <property type="evidence" value="ECO:0007669"/>
    <property type="project" value="EnsemblPlants"/>
</dbReference>
<evidence type="ECO:0000313" key="7">
    <source>
        <dbReference type="RefSeq" id="XP_039114955.1"/>
    </source>
</evidence>
<gene>
    <name evidence="7" type="primary">LOC120250226</name>
</gene>
<dbReference type="InterPro" id="IPR003441">
    <property type="entry name" value="NAC-dom"/>
</dbReference>
<protein>
    <submittedName>
        <fullName evidence="7">NAC domain-containing protein 2-like</fullName>
    </submittedName>
</protein>
<keyword evidence="3" id="KW-0804">Transcription</keyword>
<keyword evidence="6" id="KW-1185">Reference proteome</keyword>
<dbReference type="SUPFAM" id="SSF101941">
    <property type="entry name" value="NAC domain"/>
    <property type="match status" value="1"/>
</dbReference>
<dbReference type="PROSITE" id="PS51005">
    <property type="entry name" value="NAC"/>
    <property type="match status" value="1"/>
</dbReference>
<dbReference type="InterPro" id="IPR036093">
    <property type="entry name" value="NAC_dom_sf"/>
</dbReference>
<dbReference type="PANTHER" id="PTHR31719">
    <property type="entry name" value="NAC TRANSCRIPTION FACTOR 56"/>
    <property type="match status" value="1"/>
</dbReference>
<dbReference type="Pfam" id="PF02365">
    <property type="entry name" value="NAM"/>
    <property type="match status" value="1"/>
</dbReference>
<reference evidence="7" key="1">
    <citation type="submission" date="2025-08" db="UniProtKB">
        <authorList>
            <consortium name="RefSeq"/>
        </authorList>
    </citation>
    <scope>IDENTIFICATION</scope>
</reference>
<evidence type="ECO:0000256" key="2">
    <source>
        <dbReference type="ARBA" id="ARBA00023125"/>
    </source>
</evidence>
<organism evidence="6 7">
    <name type="scientific">Dioscorea cayennensis subsp. rotundata</name>
    <name type="common">White Guinea yam</name>
    <name type="synonym">Dioscorea rotundata</name>
    <dbReference type="NCBI Taxonomy" id="55577"/>
    <lineage>
        <taxon>Eukaryota</taxon>
        <taxon>Viridiplantae</taxon>
        <taxon>Streptophyta</taxon>
        <taxon>Embryophyta</taxon>
        <taxon>Tracheophyta</taxon>
        <taxon>Spermatophyta</taxon>
        <taxon>Magnoliopsida</taxon>
        <taxon>Liliopsida</taxon>
        <taxon>Dioscoreales</taxon>
        <taxon>Dioscoreaceae</taxon>
        <taxon>Dioscorea</taxon>
    </lineage>
</organism>
<dbReference type="GeneID" id="120250226"/>
<proteinExistence type="predicted"/>
<dbReference type="GO" id="GO:0006355">
    <property type="term" value="P:regulation of DNA-templated transcription"/>
    <property type="evidence" value="ECO:0007669"/>
    <property type="project" value="InterPro"/>
</dbReference>
<dbReference type="RefSeq" id="XP_039114955.1">
    <property type="nucleotide sequence ID" value="XM_039259021.1"/>
</dbReference>
<keyword evidence="4" id="KW-0539">Nucleus</keyword>
<accession>A0AB40AJ40</accession>
<feature type="domain" description="NAC" evidence="5">
    <location>
        <begin position="6"/>
        <end position="158"/>
    </location>
</feature>
<dbReference type="GO" id="GO:0009835">
    <property type="term" value="P:fruit ripening"/>
    <property type="evidence" value="ECO:0007669"/>
    <property type="project" value="EnsemblPlants"/>
</dbReference>
<dbReference type="GO" id="GO:0010150">
    <property type="term" value="P:leaf senescence"/>
    <property type="evidence" value="ECO:0007669"/>
    <property type="project" value="EnsemblPlants"/>
</dbReference>
<sequence length="264" mass="30380">MRTNSLPPGFRFHPTDEELIVHYLRNQASSKPCPVPIIPAVNIYKFDPWQLPEKSEMVEGEWYFFTPRDRKYPNGGRPNRAAVSGYWKATGTDKAIYSKSKYVGLKKALVFYRGRPPKGSKTGWIMHEYRLDGSFANNNSTMPSKVLDEWVLCRIYEKKHHGRNRNNNTNMIEDAQECSPSEETVVTDSTKLSEFEEKKHVFPRSCSLARLLEPDYLTSSASFLVDESPFFNSMDEMFESKVGSNNGTLFGFPIHVDPLFFPFH</sequence>
<name>A0AB40AJ40_DIOCR</name>
<evidence type="ECO:0000256" key="3">
    <source>
        <dbReference type="ARBA" id="ARBA00023163"/>
    </source>
</evidence>
<dbReference type="Proteomes" id="UP001515500">
    <property type="component" value="Chromosome 19"/>
</dbReference>
<keyword evidence="1" id="KW-0805">Transcription regulation</keyword>
<evidence type="ECO:0000259" key="5">
    <source>
        <dbReference type="PROSITE" id="PS51005"/>
    </source>
</evidence>
<evidence type="ECO:0000256" key="4">
    <source>
        <dbReference type="ARBA" id="ARBA00023242"/>
    </source>
</evidence>
<dbReference type="PANTHER" id="PTHR31719:SF127">
    <property type="entry name" value="NAC TRANSCRIPTION FACTOR 29"/>
    <property type="match status" value="1"/>
</dbReference>
<evidence type="ECO:0000313" key="6">
    <source>
        <dbReference type="Proteomes" id="UP001515500"/>
    </source>
</evidence>
<dbReference type="GO" id="GO:0005634">
    <property type="term" value="C:nucleus"/>
    <property type="evidence" value="ECO:0007669"/>
    <property type="project" value="EnsemblPlants"/>
</dbReference>
<dbReference type="FunFam" id="2.170.150.80:FF:000006">
    <property type="entry name" value="NAC domain-containing protein 100-like"/>
    <property type="match status" value="1"/>
</dbReference>
<dbReference type="Gene3D" id="2.170.150.80">
    <property type="entry name" value="NAC domain"/>
    <property type="match status" value="1"/>
</dbReference>
<keyword evidence="2" id="KW-0238">DNA-binding</keyword>
<dbReference type="GO" id="GO:0000976">
    <property type="term" value="F:transcription cis-regulatory region binding"/>
    <property type="evidence" value="ECO:0007669"/>
    <property type="project" value="EnsemblPlants"/>
</dbReference>
<dbReference type="AlphaFoldDB" id="A0AB40AJ40"/>
<evidence type="ECO:0000256" key="1">
    <source>
        <dbReference type="ARBA" id="ARBA00023015"/>
    </source>
</evidence>
<dbReference type="GO" id="GO:0009908">
    <property type="term" value="P:flower development"/>
    <property type="evidence" value="ECO:0007669"/>
    <property type="project" value="EnsemblPlants"/>
</dbReference>